<dbReference type="AlphaFoldDB" id="K9WY32"/>
<proteinExistence type="predicted"/>
<dbReference type="Pfam" id="PF18742">
    <property type="entry name" value="DpnII-MboI"/>
    <property type="match status" value="1"/>
</dbReference>
<dbReference type="eggNOG" id="ENOG50301GP">
    <property type="taxonomic scope" value="Bacteria"/>
</dbReference>
<evidence type="ECO:0000313" key="1">
    <source>
        <dbReference type="EMBL" id="AFZ25098.1"/>
    </source>
</evidence>
<sequence length="291" mass="33046">MTNLDSSNSYLAQLKRLITEGDSIYENRKVSPGKFVDNRRSLYGLGEPTKTPDIEYVDSQKCDIWKIQCLSFLNKIISKESPHQDQVTKFDNLGCVPIDVYQGVSILKGIQASLENELLTFPVASQKISRIDELCNLLRRVPAGLRRWTWEQKSRTRGGDARKWHIDNEYHVQNLLCFLLTPTFPDVTDEESTLPVGQAHPRLDLGLPSLKTIVEAKFMRATDTPQSMIEQIAADASLYLVEDSRYSNIIVFIWDDSRRIEQHDMLINGLRLISGVVDAVVVSRPGIMHEA</sequence>
<dbReference type="OrthoDB" id="3684535at2"/>
<name>K9WY32_9NOST</name>
<protein>
    <submittedName>
        <fullName evidence="1">Uncharacterized protein</fullName>
    </submittedName>
</protein>
<dbReference type="RefSeq" id="WP_015208351.1">
    <property type="nucleotide sequence ID" value="NC_019757.1"/>
</dbReference>
<dbReference type="Proteomes" id="UP000010475">
    <property type="component" value="Chromosome"/>
</dbReference>
<dbReference type="EMBL" id="CP003642">
    <property type="protein sequence ID" value="AFZ25098.1"/>
    <property type="molecule type" value="Genomic_DNA"/>
</dbReference>
<dbReference type="HOGENOM" id="CLU_955518_0_0_3"/>
<gene>
    <name evidence="1" type="ORF">Cylst_2925</name>
</gene>
<keyword evidence="2" id="KW-1185">Reference proteome</keyword>
<organism evidence="1 2">
    <name type="scientific">Cylindrospermum stagnale PCC 7417</name>
    <dbReference type="NCBI Taxonomy" id="56107"/>
    <lineage>
        <taxon>Bacteria</taxon>
        <taxon>Bacillati</taxon>
        <taxon>Cyanobacteriota</taxon>
        <taxon>Cyanophyceae</taxon>
        <taxon>Nostocales</taxon>
        <taxon>Nostocaceae</taxon>
        <taxon>Cylindrospermum</taxon>
    </lineage>
</organism>
<dbReference type="KEGG" id="csg:Cylst_2925"/>
<accession>K9WY32</accession>
<reference evidence="1 2" key="1">
    <citation type="submission" date="2012-06" db="EMBL/GenBank/DDBJ databases">
        <title>Finished chromosome of genome of Cylindrospermum stagnale PCC 7417.</title>
        <authorList>
            <consortium name="US DOE Joint Genome Institute"/>
            <person name="Gugger M."/>
            <person name="Coursin T."/>
            <person name="Rippka R."/>
            <person name="Tandeau De Marsac N."/>
            <person name="Huntemann M."/>
            <person name="Wei C.-L."/>
            <person name="Han J."/>
            <person name="Detter J.C."/>
            <person name="Han C."/>
            <person name="Tapia R."/>
            <person name="Chen A."/>
            <person name="Kyrpides N."/>
            <person name="Mavromatis K."/>
            <person name="Markowitz V."/>
            <person name="Szeto E."/>
            <person name="Ivanova N."/>
            <person name="Pagani I."/>
            <person name="Pati A."/>
            <person name="Goodwin L."/>
            <person name="Nordberg H.P."/>
            <person name="Cantor M.N."/>
            <person name="Hua S.X."/>
            <person name="Woyke T."/>
            <person name="Kerfeld C.A."/>
        </authorList>
    </citation>
    <scope>NUCLEOTIDE SEQUENCE [LARGE SCALE GENOMIC DNA]</scope>
    <source>
        <strain evidence="1 2">PCC 7417</strain>
    </source>
</reference>
<evidence type="ECO:0000313" key="2">
    <source>
        <dbReference type="Proteomes" id="UP000010475"/>
    </source>
</evidence>